<accession>A0A6M3L1Z5</accession>
<dbReference type="EMBL" id="MT142724">
    <property type="protein sequence ID" value="QJA87654.1"/>
    <property type="molecule type" value="Genomic_DNA"/>
</dbReference>
<proteinExistence type="predicted"/>
<reference evidence="1" key="1">
    <citation type="submission" date="2020-03" db="EMBL/GenBank/DDBJ databases">
        <title>The deep terrestrial virosphere.</title>
        <authorList>
            <person name="Holmfeldt K."/>
            <person name="Nilsson E."/>
            <person name="Simone D."/>
            <person name="Lopez-Fernandez M."/>
            <person name="Wu X."/>
            <person name="de Brujin I."/>
            <person name="Lundin D."/>
            <person name="Andersson A."/>
            <person name="Bertilsson S."/>
            <person name="Dopson M."/>
        </authorList>
    </citation>
    <scope>NUCLEOTIDE SEQUENCE</scope>
    <source>
        <strain evidence="1">MM415B02924</strain>
    </source>
</reference>
<dbReference type="AlphaFoldDB" id="A0A6M3L1Z5"/>
<gene>
    <name evidence="1" type="ORF">MM415B02924_0006</name>
</gene>
<sequence>MAMNKKLYRRIESLHKEGLSRIMIIKLFITMAKNEEDAAEAIDRFYWTEHPPVEEEI</sequence>
<organism evidence="1">
    <name type="scientific">viral metagenome</name>
    <dbReference type="NCBI Taxonomy" id="1070528"/>
    <lineage>
        <taxon>unclassified sequences</taxon>
        <taxon>metagenomes</taxon>
        <taxon>organismal metagenomes</taxon>
    </lineage>
</organism>
<evidence type="ECO:0000313" key="1">
    <source>
        <dbReference type="EMBL" id="QJA87654.1"/>
    </source>
</evidence>
<name>A0A6M3L1Z5_9ZZZZ</name>
<protein>
    <submittedName>
        <fullName evidence="1">Uncharacterized protein</fullName>
    </submittedName>
</protein>